<dbReference type="EMBL" id="SOAU01000001">
    <property type="protein sequence ID" value="TDT18468.1"/>
    <property type="molecule type" value="Genomic_DNA"/>
</dbReference>
<keyword evidence="3" id="KW-1185">Reference proteome</keyword>
<accession>A0A4V3EJJ2</accession>
<dbReference type="AlphaFoldDB" id="A0A4V3EJJ2"/>
<dbReference type="Proteomes" id="UP000294558">
    <property type="component" value="Unassembled WGS sequence"/>
</dbReference>
<proteinExistence type="predicted"/>
<sequence>MATALGAALLLTACGSDDDGGGGSAADPGVTLPAPAEGDPPDLPVAEASQAGPLPEVAVRQVNGDGGWVQFRNEIPSEQPLLVWFWAPH</sequence>
<dbReference type="RefSeq" id="WP_133870681.1">
    <property type="nucleotide sequence ID" value="NZ_SOAU01000001.1"/>
</dbReference>
<name>A0A4V3EJJ2_9ACTN</name>
<feature type="region of interest" description="Disordered" evidence="1">
    <location>
        <begin position="16"/>
        <end position="52"/>
    </location>
</feature>
<comment type="caution">
    <text evidence="2">The sequence shown here is derived from an EMBL/GenBank/DDBJ whole genome shotgun (WGS) entry which is preliminary data.</text>
</comment>
<gene>
    <name evidence="2" type="ORF">BDK89_4089</name>
</gene>
<organism evidence="2 3">
    <name type="scientific">Ilumatobacter fluminis</name>
    <dbReference type="NCBI Taxonomy" id="467091"/>
    <lineage>
        <taxon>Bacteria</taxon>
        <taxon>Bacillati</taxon>
        <taxon>Actinomycetota</taxon>
        <taxon>Acidimicrobiia</taxon>
        <taxon>Acidimicrobiales</taxon>
        <taxon>Ilumatobacteraceae</taxon>
        <taxon>Ilumatobacter</taxon>
    </lineage>
</organism>
<evidence type="ECO:0008006" key="4">
    <source>
        <dbReference type="Google" id="ProtNLM"/>
    </source>
</evidence>
<evidence type="ECO:0000313" key="2">
    <source>
        <dbReference type="EMBL" id="TDT18468.1"/>
    </source>
</evidence>
<evidence type="ECO:0000256" key="1">
    <source>
        <dbReference type="SAM" id="MobiDB-lite"/>
    </source>
</evidence>
<protein>
    <recommendedName>
        <fullName evidence="4">AhpC/TSA family protein</fullName>
    </recommendedName>
</protein>
<reference evidence="2 3" key="1">
    <citation type="submission" date="2019-03" db="EMBL/GenBank/DDBJ databases">
        <title>Sequencing the genomes of 1000 actinobacteria strains.</title>
        <authorList>
            <person name="Klenk H.-P."/>
        </authorList>
    </citation>
    <scope>NUCLEOTIDE SEQUENCE [LARGE SCALE GENOMIC DNA]</scope>
    <source>
        <strain evidence="2 3">DSM 18936</strain>
    </source>
</reference>
<evidence type="ECO:0000313" key="3">
    <source>
        <dbReference type="Proteomes" id="UP000294558"/>
    </source>
</evidence>